<dbReference type="InterPro" id="IPR003710">
    <property type="entry name" value="ApbA"/>
</dbReference>
<dbReference type="InterPro" id="IPR008927">
    <property type="entry name" value="6-PGluconate_DH-like_C_sf"/>
</dbReference>
<evidence type="ECO:0000256" key="1">
    <source>
        <dbReference type="ARBA" id="ARBA00002919"/>
    </source>
</evidence>
<dbReference type="AlphaFoldDB" id="A0A2Z5G534"/>
<evidence type="ECO:0000256" key="6">
    <source>
        <dbReference type="ARBA" id="ARBA00022857"/>
    </source>
</evidence>
<dbReference type="EMBL" id="CP030840">
    <property type="protein sequence ID" value="AXC13646.1"/>
    <property type="molecule type" value="Genomic_DNA"/>
</dbReference>
<dbReference type="NCBIfam" id="TIGR00745">
    <property type="entry name" value="apbA_panE"/>
    <property type="match status" value="1"/>
</dbReference>
<accession>A0A2Z5G534</accession>
<dbReference type="GO" id="GO:0005737">
    <property type="term" value="C:cytoplasm"/>
    <property type="evidence" value="ECO:0007669"/>
    <property type="project" value="TreeGrafter"/>
</dbReference>
<evidence type="ECO:0000256" key="4">
    <source>
        <dbReference type="ARBA" id="ARBA00013014"/>
    </source>
</evidence>
<dbReference type="PANTHER" id="PTHR21708:SF26">
    <property type="entry name" value="2-DEHYDROPANTOATE 2-REDUCTASE"/>
    <property type="match status" value="1"/>
</dbReference>
<dbReference type="PANTHER" id="PTHR21708">
    <property type="entry name" value="PROBABLE 2-DEHYDROPANTOATE 2-REDUCTASE"/>
    <property type="match status" value="1"/>
</dbReference>
<keyword evidence="6 10" id="KW-0521">NADP</keyword>
<dbReference type="InterPro" id="IPR013328">
    <property type="entry name" value="6PGD_dom2"/>
</dbReference>
<keyword evidence="14" id="KW-1185">Reference proteome</keyword>
<name>A0A2Z5G534_9BACT</name>
<keyword evidence="10" id="KW-0566">Pantothenate biosynthesis</keyword>
<dbReference type="SUPFAM" id="SSF51735">
    <property type="entry name" value="NAD(P)-binding Rossmann-fold domains"/>
    <property type="match status" value="1"/>
</dbReference>
<gene>
    <name evidence="13" type="ORF">ACPOL_4373</name>
</gene>
<dbReference type="InterPro" id="IPR013332">
    <property type="entry name" value="KPR_N"/>
</dbReference>
<keyword evidence="7 10" id="KW-0560">Oxidoreductase</keyword>
<evidence type="ECO:0000256" key="7">
    <source>
        <dbReference type="ARBA" id="ARBA00023002"/>
    </source>
</evidence>
<dbReference type="RefSeq" id="WP_114208582.1">
    <property type="nucleotide sequence ID" value="NZ_CP030840.1"/>
</dbReference>
<dbReference type="SUPFAM" id="SSF48179">
    <property type="entry name" value="6-phosphogluconate dehydrogenase C-terminal domain-like"/>
    <property type="match status" value="1"/>
</dbReference>
<dbReference type="OrthoDB" id="9793586at2"/>
<feature type="domain" description="Ketopantoate reductase C-terminal" evidence="12">
    <location>
        <begin position="180"/>
        <end position="303"/>
    </location>
</feature>
<dbReference type="Pfam" id="PF08546">
    <property type="entry name" value="ApbA_C"/>
    <property type="match status" value="1"/>
</dbReference>
<evidence type="ECO:0000313" key="14">
    <source>
        <dbReference type="Proteomes" id="UP000253606"/>
    </source>
</evidence>
<dbReference type="Pfam" id="PF02558">
    <property type="entry name" value="ApbA"/>
    <property type="match status" value="1"/>
</dbReference>
<dbReference type="InterPro" id="IPR051402">
    <property type="entry name" value="KPR-Related"/>
</dbReference>
<evidence type="ECO:0000256" key="10">
    <source>
        <dbReference type="RuleBase" id="RU362068"/>
    </source>
</evidence>
<dbReference type="EC" id="1.1.1.169" evidence="4 10"/>
<dbReference type="InterPro" id="IPR013752">
    <property type="entry name" value="KPA_reductase"/>
</dbReference>
<reference evidence="13 14" key="1">
    <citation type="journal article" date="2018" name="Front. Microbiol.">
        <title>Hydrolytic Capabilities as a Key to Environmental Success: Chitinolytic and Cellulolytic Acidobacteria From Acidic Sub-arctic Soils and Boreal Peatlands.</title>
        <authorList>
            <person name="Belova S.E."/>
            <person name="Ravin N.V."/>
            <person name="Pankratov T.A."/>
            <person name="Rakitin A.L."/>
            <person name="Ivanova A.A."/>
            <person name="Beletsky A.V."/>
            <person name="Mardanov A.V."/>
            <person name="Sinninghe Damste J.S."/>
            <person name="Dedysh S.N."/>
        </authorList>
    </citation>
    <scope>NUCLEOTIDE SEQUENCE [LARGE SCALE GENOMIC DNA]</scope>
    <source>
        <strain evidence="13 14">SBC82</strain>
    </source>
</reference>
<proteinExistence type="inferred from homology"/>
<comment type="function">
    <text evidence="1 10">Catalyzes the NADPH-dependent reduction of ketopantoate into pantoic acid.</text>
</comment>
<dbReference type="Gene3D" id="1.10.1040.10">
    <property type="entry name" value="N-(1-d-carboxylethyl)-l-norvaline Dehydrogenase, domain 2"/>
    <property type="match status" value="1"/>
</dbReference>
<comment type="pathway">
    <text evidence="2 10">Cofactor biosynthesis; (R)-pantothenate biosynthesis; (R)-pantoate from 3-methyl-2-oxobutanoate: step 2/2.</text>
</comment>
<evidence type="ECO:0000256" key="8">
    <source>
        <dbReference type="ARBA" id="ARBA00032024"/>
    </source>
</evidence>
<dbReference type="Proteomes" id="UP000253606">
    <property type="component" value="Chromosome"/>
</dbReference>
<dbReference type="GO" id="GO:0015940">
    <property type="term" value="P:pantothenate biosynthetic process"/>
    <property type="evidence" value="ECO:0007669"/>
    <property type="project" value="UniProtKB-UniPathway"/>
</dbReference>
<dbReference type="UniPathway" id="UPA00028">
    <property type="reaction ID" value="UER00004"/>
</dbReference>
<evidence type="ECO:0000256" key="2">
    <source>
        <dbReference type="ARBA" id="ARBA00004994"/>
    </source>
</evidence>
<dbReference type="GO" id="GO:0008677">
    <property type="term" value="F:2-dehydropantoate 2-reductase activity"/>
    <property type="evidence" value="ECO:0007669"/>
    <property type="project" value="UniProtKB-EC"/>
</dbReference>
<feature type="domain" description="Ketopantoate reductase N-terminal" evidence="11">
    <location>
        <begin position="3"/>
        <end position="154"/>
    </location>
</feature>
<evidence type="ECO:0000256" key="9">
    <source>
        <dbReference type="ARBA" id="ARBA00048793"/>
    </source>
</evidence>
<comment type="catalytic activity">
    <reaction evidence="9 10">
        <text>(R)-pantoate + NADP(+) = 2-dehydropantoate + NADPH + H(+)</text>
        <dbReference type="Rhea" id="RHEA:16233"/>
        <dbReference type="ChEBI" id="CHEBI:11561"/>
        <dbReference type="ChEBI" id="CHEBI:15378"/>
        <dbReference type="ChEBI" id="CHEBI:15980"/>
        <dbReference type="ChEBI" id="CHEBI:57783"/>
        <dbReference type="ChEBI" id="CHEBI:58349"/>
        <dbReference type="EC" id="1.1.1.169"/>
    </reaction>
</comment>
<sequence length="308" mass="33320">MRILMVGAGATGGFFGGKLAEAGRDVTFLLRERRAEQIRERGLEITTPNGDLTIQPKVATAEQLRESRERFDLIVLTTKAYQLQAAMEDLAPAVGQATMLLPILNGMRQFSMLDERFGAEHVLGGCARIYAEMDELGRIHQSAGPSQINYGEHSGERSERILSVDRALRDAGFQTVLEPDILATLWQKWWFLASLSATCVLGRGVVGDIAAVVPYGPSLARAVIEECAAITQANGYPIAESALLHHIDTMTQPGSTLSSSMYRDLIKGAPVEADHILGDLVDRAKGVSAPLVAAAYVQLKVYEAAQAN</sequence>
<evidence type="ECO:0000259" key="12">
    <source>
        <dbReference type="Pfam" id="PF08546"/>
    </source>
</evidence>
<dbReference type="Gene3D" id="3.40.50.720">
    <property type="entry name" value="NAD(P)-binding Rossmann-like Domain"/>
    <property type="match status" value="1"/>
</dbReference>
<dbReference type="InterPro" id="IPR036291">
    <property type="entry name" value="NAD(P)-bd_dom_sf"/>
</dbReference>
<evidence type="ECO:0000256" key="3">
    <source>
        <dbReference type="ARBA" id="ARBA00007870"/>
    </source>
</evidence>
<evidence type="ECO:0000256" key="5">
    <source>
        <dbReference type="ARBA" id="ARBA00019465"/>
    </source>
</evidence>
<dbReference type="FunFam" id="1.10.1040.10:FF:000017">
    <property type="entry name" value="2-dehydropantoate 2-reductase"/>
    <property type="match status" value="1"/>
</dbReference>
<protein>
    <recommendedName>
        <fullName evidence="5 10">2-dehydropantoate 2-reductase</fullName>
        <ecNumber evidence="4 10">1.1.1.169</ecNumber>
    </recommendedName>
    <alternativeName>
        <fullName evidence="8 10">Ketopantoate reductase</fullName>
    </alternativeName>
</protein>
<organism evidence="13 14">
    <name type="scientific">Acidisarcina polymorpha</name>
    <dbReference type="NCBI Taxonomy" id="2211140"/>
    <lineage>
        <taxon>Bacteria</taxon>
        <taxon>Pseudomonadati</taxon>
        <taxon>Acidobacteriota</taxon>
        <taxon>Terriglobia</taxon>
        <taxon>Terriglobales</taxon>
        <taxon>Acidobacteriaceae</taxon>
        <taxon>Acidisarcina</taxon>
    </lineage>
</organism>
<comment type="similarity">
    <text evidence="3 10">Belongs to the ketopantoate reductase family.</text>
</comment>
<dbReference type="KEGG" id="abas:ACPOL_4373"/>
<evidence type="ECO:0000259" key="11">
    <source>
        <dbReference type="Pfam" id="PF02558"/>
    </source>
</evidence>
<evidence type="ECO:0000313" key="13">
    <source>
        <dbReference type="EMBL" id="AXC13646.1"/>
    </source>
</evidence>
<dbReference type="FunFam" id="3.40.50.720:FF:000307">
    <property type="entry name" value="2-dehydropantoate 2-reductase"/>
    <property type="match status" value="1"/>
</dbReference>